<dbReference type="Pfam" id="PF07728">
    <property type="entry name" value="AAA_5"/>
    <property type="match status" value="1"/>
</dbReference>
<dbReference type="InterPro" id="IPR001270">
    <property type="entry name" value="ClpA/B"/>
</dbReference>
<accession>A0A5J5BC92</accession>
<keyword evidence="2" id="KW-0067">ATP-binding</keyword>
<dbReference type="PRINTS" id="PR00300">
    <property type="entry name" value="CLPPROTEASEA"/>
</dbReference>
<dbReference type="GO" id="GO:0016887">
    <property type="term" value="F:ATP hydrolysis activity"/>
    <property type="evidence" value="ECO:0007669"/>
    <property type="project" value="InterPro"/>
</dbReference>
<proteinExistence type="predicted"/>
<dbReference type="GO" id="GO:0005634">
    <property type="term" value="C:nucleus"/>
    <property type="evidence" value="ECO:0007669"/>
    <property type="project" value="TreeGrafter"/>
</dbReference>
<dbReference type="SUPFAM" id="SSF52540">
    <property type="entry name" value="P-loop containing nucleoside triphosphate hydrolases"/>
    <property type="match status" value="1"/>
</dbReference>
<dbReference type="GO" id="GO:0000055">
    <property type="term" value="P:ribosomal large subunit export from nucleus"/>
    <property type="evidence" value="ECO:0007669"/>
    <property type="project" value="TreeGrafter"/>
</dbReference>
<feature type="domain" description="ATPase dynein-related AAA" evidence="3">
    <location>
        <begin position="390"/>
        <end position="498"/>
    </location>
</feature>
<organism evidence="4 5">
    <name type="scientific">Nyssa sinensis</name>
    <dbReference type="NCBI Taxonomy" id="561372"/>
    <lineage>
        <taxon>Eukaryota</taxon>
        <taxon>Viridiplantae</taxon>
        <taxon>Streptophyta</taxon>
        <taxon>Embryophyta</taxon>
        <taxon>Tracheophyta</taxon>
        <taxon>Spermatophyta</taxon>
        <taxon>Magnoliopsida</taxon>
        <taxon>eudicotyledons</taxon>
        <taxon>Gunneridae</taxon>
        <taxon>Pentapetalae</taxon>
        <taxon>asterids</taxon>
        <taxon>Cornales</taxon>
        <taxon>Nyssaceae</taxon>
        <taxon>Nyssa</taxon>
    </lineage>
</organism>
<reference evidence="4 5" key="1">
    <citation type="submission" date="2019-09" db="EMBL/GenBank/DDBJ databases">
        <title>A chromosome-level genome assembly of the Chinese tupelo Nyssa sinensis.</title>
        <authorList>
            <person name="Yang X."/>
            <person name="Kang M."/>
            <person name="Yang Y."/>
            <person name="Xiong H."/>
            <person name="Wang M."/>
            <person name="Zhang Z."/>
            <person name="Wang Z."/>
            <person name="Wu H."/>
            <person name="Ma T."/>
            <person name="Liu J."/>
            <person name="Xi Z."/>
        </authorList>
    </citation>
    <scope>NUCLEOTIDE SEQUENCE [LARGE SCALE GENOMIC DNA]</scope>
    <source>
        <strain evidence="4">J267</strain>
        <tissue evidence="4">Leaf</tissue>
    </source>
</reference>
<dbReference type="GO" id="GO:0030687">
    <property type="term" value="C:preribosome, large subunit precursor"/>
    <property type="evidence" value="ECO:0007669"/>
    <property type="project" value="TreeGrafter"/>
</dbReference>
<dbReference type="InterPro" id="IPR011704">
    <property type="entry name" value="ATPase_dyneun-rel_AAA"/>
</dbReference>
<sequence>MLMTNPPHAVPPTRRLGRLLNIAATNLVYKSTVTWRNSVKVQMAIDGSFCLESELKRFLFRCPKLSGVPRFTSLLEKGHMLTEDEVVNSVAELFLHPNFTIPIVGCFHPIAQKIVDKTVALLRLVPNLRSNSADTMVDFEEDKFLQQTDNLDNAEVVSVIDFYVRSGRGLNLHEIACLAFSRAVDLAPFLLGSVLNYFKFAPPPFERIMQGRSVSELLSEAGTHLLHDFQASYRLLLAEPEVFATLWDWSCLLDLVEQTADLDPGNNDEFLKRFSDIRWCGIQILSIILKLSDRTTENFGLRVEEAFACLLRWQEFCQDISLEKAGWFLESFEEKKLGSVSSSKFSEIEPSNWRRLASYNMASTGSPFVLTSAVKKSFEMVLLALSQKWPVLLYGPAGAGKTALINKLALDSGSRVLSIHMDEQIDGKTLIGSYVCTEQPGEFRWQPGSLTQAVLNGYWVVFEGIDKAPSDVHSILLPLLEGASSFLTGHGEAIRVAEGFQLFSTNIKFKA</sequence>
<evidence type="ECO:0000259" key="3">
    <source>
        <dbReference type="Pfam" id="PF07728"/>
    </source>
</evidence>
<dbReference type="GO" id="GO:0005524">
    <property type="term" value="F:ATP binding"/>
    <property type="evidence" value="ECO:0007669"/>
    <property type="project" value="UniProtKB-KW"/>
</dbReference>
<dbReference type="AlphaFoldDB" id="A0A5J5BC92"/>
<name>A0A5J5BC92_9ASTE</name>
<dbReference type="Proteomes" id="UP000325577">
    <property type="component" value="Linkage Group LG13"/>
</dbReference>
<dbReference type="OrthoDB" id="1631570at2759"/>
<dbReference type="InterPro" id="IPR027417">
    <property type="entry name" value="P-loop_NTPase"/>
</dbReference>
<keyword evidence="1" id="KW-0547">Nucleotide-binding</keyword>
<dbReference type="FunFam" id="3.40.50.300:FF:000582">
    <property type="entry name" value="Midasin"/>
    <property type="match status" value="1"/>
</dbReference>
<dbReference type="Gene3D" id="3.40.50.300">
    <property type="entry name" value="P-loop containing nucleotide triphosphate hydrolases"/>
    <property type="match status" value="1"/>
</dbReference>
<dbReference type="GO" id="GO:0000027">
    <property type="term" value="P:ribosomal large subunit assembly"/>
    <property type="evidence" value="ECO:0007669"/>
    <property type="project" value="TreeGrafter"/>
</dbReference>
<gene>
    <name evidence="4" type="ORF">F0562_024173</name>
</gene>
<dbReference type="EMBL" id="CM018036">
    <property type="protein sequence ID" value="KAA8540264.1"/>
    <property type="molecule type" value="Genomic_DNA"/>
</dbReference>
<dbReference type="PANTHER" id="PTHR48103">
    <property type="entry name" value="MIDASIN-RELATED"/>
    <property type="match status" value="1"/>
</dbReference>
<evidence type="ECO:0000313" key="5">
    <source>
        <dbReference type="Proteomes" id="UP000325577"/>
    </source>
</evidence>
<evidence type="ECO:0000256" key="1">
    <source>
        <dbReference type="ARBA" id="ARBA00022741"/>
    </source>
</evidence>
<evidence type="ECO:0000313" key="4">
    <source>
        <dbReference type="EMBL" id="KAA8540264.1"/>
    </source>
</evidence>
<protein>
    <recommendedName>
        <fullName evidence="3">ATPase dynein-related AAA domain-containing protein</fullName>
    </recommendedName>
</protein>
<dbReference type="PANTHER" id="PTHR48103:SF2">
    <property type="entry name" value="MIDASIN"/>
    <property type="match status" value="1"/>
</dbReference>
<keyword evidence="5" id="KW-1185">Reference proteome</keyword>
<evidence type="ECO:0000256" key="2">
    <source>
        <dbReference type="ARBA" id="ARBA00022840"/>
    </source>
</evidence>